<name>A0A0E9UYI0_ANGAN</name>
<reference evidence="1" key="2">
    <citation type="journal article" date="2015" name="Fish Shellfish Immunol.">
        <title>Early steps in the European eel (Anguilla anguilla)-Vibrio vulnificus interaction in the gills: Role of the RtxA13 toxin.</title>
        <authorList>
            <person name="Callol A."/>
            <person name="Pajuelo D."/>
            <person name="Ebbesson L."/>
            <person name="Teles M."/>
            <person name="MacKenzie S."/>
            <person name="Amaro C."/>
        </authorList>
    </citation>
    <scope>NUCLEOTIDE SEQUENCE</scope>
</reference>
<evidence type="ECO:0000313" key="1">
    <source>
        <dbReference type="EMBL" id="JAH70235.1"/>
    </source>
</evidence>
<proteinExistence type="predicted"/>
<reference evidence="1" key="1">
    <citation type="submission" date="2014-11" db="EMBL/GenBank/DDBJ databases">
        <authorList>
            <person name="Amaro Gonzalez C."/>
        </authorList>
    </citation>
    <scope>NUCLEOTIDE SEQUENCE</scope>
</reference>
<accession>A0A0E9UYI0</accession>
<dbReference type="AlphaFoldDB" id="A0A0E9UYI0"/>
<protein>
    <submittedName>
        <fullName evidence="1">Uncharacterized protein</fullName>
    </submittedName>
</protein>
<dbReference type="EMBL" id="GBXM01038342">
    <property type="protein sequence ID" value="JAH70235.1"/>
    <property type="molecule type" value="Transcribed_RNA"/>
</dbReference>
<sequence length="47" mass="5315">MLHVLAGTFICQSKLNKIVYIFSELADVLWFNSLHVVIVPVGSVYCF</sequence>
<organism evidence="1">
    <name type="scientific">Anguilla anguilla</name>
    <name type="common">European freshwater eel</name>
    <name type="synonym">Muraena anguilla</name>
    <dbReference type="NCBI Taxonomy" id="7936"/>
    <lineage>
        <taxon>Eukaryota</taxon>
        <taxon>Metazoa</taxon>
        <taxon>Chordata</taxon>
        <taxon>Craniata</taxon>
        <taxon>Vertebrata</taxon>
        <taxon>Euteleostomi</taxon>
        <taxon>Actinopterygii</taxon>
        <taxon>Neopterygii</taxon>
        <taxon>Teleostei</taxon>
        <taxon>Anguilliformes</taxon>
        <taxon>Anguillidae</taxon>
        <taxon>Anguilla</taxon>
    </lineage>
</organism>